<dbReference type="OrthoDB" id="2832183at2"/>
<protein>
    <submittedName>
        <fullName evidence="2">Uncharacterized protein</fullName>
    </submittedName>
</protein>
<organism evidence="2 3">
    <name type="scientific">Caldibacillus debilis</name>
    <dbReference type="NCBI Taxonomy" id="301148"/>
    <lineage>
        <taxon>Bacteria</taxon>
        <taxon>Bacillati</taxon>
        <taxon>Bacillota</taxon>
        <taxon>Bacilli</taxon>
        <taxon>Bacillales</taxon>
        <taxon>Bacillaceae</taxon>
        <taxon>Caldibacillus</taxon>
    </lineage>
</organism>
<sequence length="226" mass="27001">MSLEWYFRMEKDLRNQLPALTEPFGDEEILFDTNTTEHHPSFLFSVETEDGLENFCVINYDPVNQEFYSFHYHEDADLEAKVLFHDMEEMVRFIQDSLYEHLWDRDDDEQEDEDFDGAADREDTNGEFAGFEGDPEEEAIEWISNDKHLHIEERSADGREKYAIHLKMGIDKETGDGVLYRNTYIEDEDEPEEKLLFYFKEEEAEYLRDLFSDYLSHMEGPEEQPR</sequence>
<dbReference type="EMBL" id="LQYT01000056">
    <property type="protein sequence ID" value="KYD17427.1"/>
    <property type="molecule type" value="Genomic_DNA"/>
</dbReference>
<name>A0A150LYQ5_9BACI</name>
<evidence type="ECO:0000313" key="2">
    <source>
        <dbReference type="EMBL" id="KYD17427.1"/>
    </source>
</evidence>
<dbReference type="STRING" id="301148.B4135_2449"/>
<evidence type="ECO:0000313" key="3">
    <source>
        <dbReference type="Proteomes" id="UP000075683"/>
    </source>
</evidence>
<feature type="compositionally biased region" description="Acidic residues" evidence="1">
    <location>
        <begin position="107"/>
        <end position="117"/>
    </location>
</feature>
<gene>
    <name evidence="2" type="ORF">B4135_2449</name>
</gene>
<dbReference type="AlphaFoldDB" id="A0A150LYQ5"/>
<dbReference type="Proteomes" id="UP000075683">
    <property type="component" value="Unassembled WGS sequence"/>
</dbReference>
<comment type="caution">
    <text evidence="2">The sequence shown here is derived from an EMBL/GenBank/DDBJ whole genome shotgun (WGS) entry which is preliminary data.</text>
</comment>
<accession>A0A150LYQ5</accession>
<proteinExistence type="predicted"/>
<feature type="region of interest" description="Disordered" evidence="1">
    <location>
        <begin position="107"/>
        <end position="133"/>
    </location>
</feature>
<dbReference type="RefSeq" id="WP_153017641.1">
    <property type="nucleotide sequence ID" value="NZ_LQYT01000056.1"/>
</dbReference>
<evidence type="ECO:0000256" key="1">
    <source>
        <dbReference type="SAM" id="MobiDB-lite"/>
    </source>
</evidence>
<reference evidence="2 3" key="1">
    <citation type="submission" date="2016-01" db="EMBL/GenBank/DDBJ databases">
        <title>Draft Genome Sequences of Seven Thermophilic Sporeformers Isolated from Foods.</title>
        <authorList>
            <person name="Berendsen E.M."/>
            <person name="Wells-Bennik M.H."/>
            <person name="Krawcyk A.O."/>
            <person name="De Jong A."/>
            <person name="Holsappel S."/>
            <person name="Eijlander R.T."/>
            <person name="Kuipers O.P."/>
        </authorList>
    </citation>
    <scope>NUCLEOTIDE SEQUENCE [LARGE SCALE GENOMIC DNA]</scope>
    <source>
        <strain evidence="2 3">B4135</strain>
    </source>
</reference>